<dbReference type="Proteomes" id="UP000046122">
    <property type="component" value="Unassembled WGS sequence"/>
</dbReference>
<reference evidence="2 3" key="1">
    <citation type="submission" date="2014-08" db="EMBL/GenBank/DDBJ databases">
        <authorList>
            <person name="Moulin Lionel"/>
        </authorList>
    </citation>
    <scope>NUCLEOTIDE SEQUENCE [LARGE SCALE GENOMIC DNA]</scope>
</reference>
<feature type="compositionally biased region" description="Basic and acidic residues" evidence="1">
    <location>
        <begin position="104"/>
        <end position="114"/>
    </location>
</feature>
<feature type="region of interest" description="Disordered" evidence="1">
    <location>
        <begin position="53"/>
        <end position="114"/>
    </location>
</feature>
<evidence type="ECO:0000256" key="1">
    <source>
        <dbReference type="SAM" id="MobiDB-lite"/>
    </source>
</evidence>
<accession>A0A090FZK8</accession>
<gene>
    <name evidence="2" type="ORF">MPL3365_170224</name>
</gene>
<sequence>MYSVGPGPTCVAAEWSWADQIRNARIRAWAGAVAPRAPETHKVTRGRNATEFTGRHQHSWASDDHHGQSNNGGIGDGGSGGPQLDHRRRAGRPCHQPGNSIARRRVDTAGTRMERPIAVANAEFRYRLRDRNGTKLNPMGAKRDDDDKSGDSRRSHDVHQPVPWPAYILVCGQALLAARKRGA</sequence>
<dbReference type="EMBL" id="CCNE01000009">
    <property type="protein sequence ID" value="CDX53029.1"/>
    <property type="molecule type" value="Genomic_DNA"/>
</dbReference>
<protein>
    <submittedName>
        <fullName evidence="2">Uncharacterized protein</fullName>
    </submittedName>
</protein>
<dbReference type="AlphaFoldDB" id="A0A090FZK8"/>
<name>A0A090FZK8_MESPL</name>
<feature type="region of interest" description="Disordered" evidence="1">
    <location>
        <begin position="130"/>
        <end position="159"/>
    </location>
</feature>
<evidence type="ECO:0000313" key="3">
    <source>
        <dbReference type="Proteomes" id="UP000046122"/>
    </source>
</evidence>
<feature type="compositionally biased region" description="Basic and acidic residues" evidence="1">
    <location>
        <begin position="141"/>
        <end position="159"/>
    </location>
</feature>
<evidence type="ECO:0000313" key="2">
    <source>
        <dbReference type="EMBL" id="CDX53029.1"/>
    </source>
</evidence>
<feature type="compositionally biased region" description="Gly residues" evidence="1">
    <location>
        <begin position="70"/>
        <end position="81"/>
    </location>
</feature>
<organism evidence="2 3">
    <name type="scientific">Mesorhizobium plurifarium</name>
    <dbReference type="NCBI Taxonomy" id="69974"/>
    <lineage>
        <taxon>Bacteria</taxon>
        <taxon>Pseudomonadati</taxon>
        <taxon>Pseudomonadota</taxon>
        <taxon>Alphaproteobacteria</taxon>
        <taxon>Hyphomicrobiales</taxon>
        <taxon>Phyllobacteriaceae</taxon>
        <taxon>Mesorhizobium</taxon>
    </lineage>
</organism>
<proteinExistence type="predicted"/>